<feature type="compositionally biased region" description="Low complexity" evidence="5">
    <location>
        <begin position="463"/>
        <end position="476"/>
    </location>
</feature>
<dbReference type="PANTHER" id="PTHR24161">
    <property type="entry name" value="ANK_REP_REGION DOMAIN-CONTAINING PROTEIN-RELATED"/>
    <property type="match status" value="1"/>
</dbReference>
<feature type="region of interest" description="Disordered" evidence="5">
    <location>
        <begin position="302"/>
        <end position="328"/>
    </location>
</feature>
<dbReference type="AlphaFoldDB" id="A0A196S658"/>
<feature type="domain" description="SAM" evidence="6">
    <location>
        <begin position="541"/>
        <end position="607"/>
    </location>
</feature>
<feature type="repeat" description="ANK" evidence="3">
    <location>
        <begin position="28"/>
        <end position="60"/>
    </location>
</feature>
<dbReference type="PROSITE" id="PS50088">
    <property type="entry name" value="ANK_REPEAT"/>
    <property type="match status" value="4"/>
</dbReference>
<dbReference type="SMART" id="SM00248">
    <property type="entry name" value="ANK"/>
    <property type="match status" value="5"/>
</dbReference>
<dbReference type="PROSITE" id="PS50297">
    <property type="entry name" value="ANK_REP_REGION"/>
    <property type="match status" value="4"/>
</dbReference>
<dbReference type="Pfam" id="PF12796">
    <property type="entry name" value="Ank_2"/>
    <property type="match status" value="2"/>
</dbReference>
<dbReference type="PRINTS" id="PR01415">
    <property type="entry name" value="ANKYRIN"/>
</dbReference>
<keyword evidence="4" id="KW-0175">Coiled coil</keyword>
<feature type="region of interest" description="Disordered" evidence="5">
    <location>
        <begin position="397"/>
        <end position="435"/>
    </location>
</feature>
<evidence type="ECO:0000256" key="3">
    <source>
        <dbReference type="PROSITE-ProRule" id="PRU00023"/>
    </source>
</evidence>
<dbReference type="InterPro" id="IPR013761">
    <property type="entry name" value="SAM/pointed_sf"/>
</dbReference>
<dbReference type="InterPro" id="IPR002110">
    <property type="entry name" value="Ankyrin_rpt"/>
</dbReference>
<dbReference type="EMBL" id="LXWW01000536">
    <property type="protein sequence ID" value="OAO12560.1"/>
    <property type="molecule type" value="Genomic_DNA"/>
</dbReference>
<evidence type="ECO:0000313" key="8">
    <source>
        <dbReference type="Proteomes" id="UP000078348"/>
    </source>
</evidence>
<sequence>MIESNGDASRLEDLLKTKKVNLNAFDMNGFTILHWAAKCGYTHCIEVLMRYGADICLRTLKGDSADMVAMSNGKEETARWILFTIDEVMDYFSAINNNDLLLLRKCMSNRNSVFFKNKHGMGGLHEACRLGSMDCISLFVESGYDVNEQDFFGRTPLHWACIVGNTEVVQYLVSKGADISIRTLTQKTAVQLCFPFIQSITCPEICACYESAFLDAVKRYDHDSLNAFFSVFSNEKAYHIVDDQGCSALHIAVKAGRSDLVKELIDRGFDPDLKDNAGVTPRMLGQSANNLIKEHLGLLGAGSDAKEDGSRSDSDASHSAGSVVTPVDAVSPVSPGGVVSPVSPGSVVSPVSPGSVVGPVSVVSAVPSAVSAVPIVGSDGRTGLPPVQATPTTFVDVSHSEEPPLRPAPSAQPLFPSVSPVPSATSASSIASNPASSIASNPALPSAPVVTPVLPVLPSSPPITSIASTPSSRPSSLNLGGLPRRLSADASDVPPPVPQRLSLQQETVMTTAQVGDLSPTVSERLERTPSVELTTEQITTGMLRACRTVADFLGLCGMLEYEELFRANHLETMEDLLNATEADFRRMKVKFGHRKKILELLCMMDVLYSFLQKAELISHYRAMKELGFDNVWCLLGIEEGCREKLGFTEEEMKKVMEARAKLEEAKMGELEKLPELADLSDNTDSKPILCLLFSEEKAEQLMDEGALKTVSYLKFFDMEGADELHLKYGEAVGLCFLVSWIKAKTA</sequence>
<organism evidence="7 8">
    <name type="scientific">Blastocystis sp. subtype 1 (strain ATCC 50177 / NandII)</name>
    <dbReference type="NCBI Taxonomy" id="478820"/>
    <lineage>
        <taxon>Eukaryota</taxon>
        <taxon>Sar</taxon>
        <taxon>Stramenopiles</taxon>
        <taxon>Bigyra</taxon>
        <taxon>Opalozoa</taxon>
        <taxon>Opalinata</taxon>
        <taxon>Blastocystidae</taxon>
        <taxon>Blastocystis</taxon>
    </lineage>
</organism>
<feature type="coiled-coil region" evidence="4">
    <location>
        <begin position="645"/>
        <end position="673"/>
    </location>
</feature>
<evidence type="ECO:0000256" key="2">
    <source>
        <dbReference type="ARBA" id="ARBA00023043"/>
    </source>
</evidence>
<evidence type="ECO:0000256" key="5">
    <source>
        <dbReference type="SAM" id="MobiDB-lite"/>
    </source>
</evidence>
<feature type="compositionally biased region" description="Low complexity" evidence="5">
    <location>
        <begin position="416"/>
        <end position="435"/>
    </location>
</feature>
<accession>A0A196S658</accession>
<evidence type="ECO:0000313" key="7">
    <source>
        <dbReference type="EMBL" id="OAO12560.1"/>
    </source>
</evidence>
<dbReference type="PANTHER" id="PTHR24161:SF85">
    <property type="entry name" value="PALMITOYLTRANSFERASE HIP14"/>
    <property type="match status" value="1"/>
</dbReference>
<feature type="repeat" description="ANK" evidence="3">
    <location>
        <begin position="119"/>
        <end position="151"/>
    </location>
</feature>
<dbReference type="SUPFAM" id="SSF48403">
    <property type="entry name" value="Ankyrin repeat"/>
    <property type="match status" value="1"/>
</dbReference>
<dbReference type="Pfam" id="PF00023">
    <property type="entry name" value="Ank"/>
    <property type="match status" value="1"/>
</dbReference>
<feature type="repeat" description="ANK" evidence="3">
    <location>
        <begin position="152"/>
        <end position="184"/>
    </location>
</feature>
<feature type="region of interest" description="Disordered" evidence="5">
    <location>
        <begin position="463"/>
        <end position="498"/>
    </location>
</feature>
<dbReference type="SMART" id="SM00454">
    <property type="entry name" value="SAM"/>
    <property type="match status" value="1"/>
</dbReference>
<keyword evidence="8" id="KW-1185">Reference proteome</keyword>
<keyword evidence="1" id="KW-0677">Repeat</keyword>
<comment type="caution">
    <text evidence="7">The sequence shown here is derived from an EMBL/GenBank/DDBJ whole genome shotgun (WGS) entry which is preliminary data.</text>
</comment>
<feature type="compositionally biased region" description="Basic and acidic residues" evidence="5">
    <location>
        <begin position="304"/>
        <end position="316"/>
    </location>
</feature>
<gene>
    <name evidence="7" type="ORF">AV274_5760</name>
</gene>
<dbReference type="Proteomes" id="UP000078348">
    <property type="component" value="Unassembled WGS sequence"/>
</dbReference>
<evidence type="ECO:0000256" key="1">
    <source>
        <dbReference type="ARBA" id="ARBA00022737"/>
    </source>
</evidence>
<dbReference type="OrthoDB" id="194358at2759"/>
<dbReference type="SUPFAM" id="SSF47769">
    <property type="entry name" value="SAM/Pointed domain"/>
    <property type="match status" value="1"/>
</dbReference>
<evidence type="ECO:0000259" key="6">
    <source>
        <dbReference type="SMART" id="SM00454"/>
    </source>
</evidence>
<protein>
    <submittedName>
        <fullName evidence="7">Ankyrin repeat protein</fullName>
    </submittedName>
</protein>
<feature type="repeat" description="ANK" evidence="3">
    <location>
        <begin position="244"/>
        <end position="276"/>
    </location>
</feature>
<name>A0A196S658_BLAHN</name>
<dbReference type="CDD" id="cd09487">
    <property type="entry name" value="SAM_superfamily"/>
    <property type="match status" value="1"/>
</dbReference>
<dbReference type="Pfam" id="PF00536">
    <property type="entry name" value="SAM_1"/>
    <property type="match status" value="1"/>
</dbReference>
<proteinExistence type="predicted"/>
<reference evidence="7 8" key="1">
    <citation type="submission" date="2016-05" db="EMBL/GenBank/DDBJ databases">
        <title>Nuclear genome of Blastocystis sp. subtype 1 NandII.</title>
        <authorList>
            <person name="Gentekaki E."/>
            <person name="Curtis B."/>
            <person name="Stairs C."/>
            <person name="Eme L."/>
            <person name="Herman E."/>
            <person name="Klimes V."/>
            <person name="Arias M.C."/>
            <person name="Elias M."/>
            <person name="Hilliou F."/>
            <person name="Klute M."/>
            <person name="Malik S.-B."/>
            <person name="Pightling A."/>
            <person name="Rachubinski R."/>
            <person name="Salas D."/>
            <person name="Schlacht A."/>
            <person name="Suga H."/>
            <person name="Archibald J."/>
            <person name="Ball S.G."/>
            <person name="Clark G."/>
            <person name="Dacks J."/>
            <person name="Van Der Giezen M."/>
            <person name="Tsaousis A."/>
            <person name="Roger A."/>
        </authorList>
    </citation>
    <scope>NUCLEOTIDE SEQUENCE [LARGE SCALE GENOMIC DNA]</scope>
    <source>
        <strain evidence="8">ATCC 50177 / NandII</strain>
    </source>
</reference>
<keyword evidence="2 3" id="KW-0040">ANK repeat</keyword>
<dbReference type="Gene3D" id="1.10.150.50">
    <property type="entry name" value="Transcription Factor, Ets-1"/>
    <property type="match status" value="1"/>
</dbReference>
<dbReference type="InterPro" id="IPR001660">
    <property type="entry name" value="SAM"/>
</dbReference>
<dbReference type="InterPro" id="IPR036770">
    <property type="entry name" value="Ankyrin_rpt-contain_sf"/>
</dbReference>
<evidence type="ECO:0000256" key="4">
    <source>
        <dbReference type="SAM" id="Coils"/>
    </source>
</evidence>
<dbReference type="Gene3D" id="1.25.40.20">
    <property type="entry name" value="Ankyrin repeat-containing domain"/>
    <property type="match status" value="3"/>
</dbReference>